<dbReference type="SUPFAM" id="SSF56784">
    <property type="entry name" value="HAD-like"/>
    <property type="match status" value="1"/>
</dbReference>
<sequence>MSPAVQTVVLDVEGMKCGGCVRAVERTLLEQPGVQRADVNLVSRAAWLDLSEADGDVDAVLGALASRGFPARERSLEPSSARLATGASGLTWWQQWRQLMVALTLLLLSVLGHLSEAGHLSLPLIGSLPFHAALATVALLGPGRPILLGGFAAARAAAPSMDTLVGLGVGSAYLASLVALIWPQVGWPCFFNEPVMLLGFVLLGRFLEERARFRTGQALHQLAQLQPDTARLVLPDGAIRDVRVGALRPGERLQLLAGDRVPVDGVVVEGYSAVDASSLTGEPLPWQAEPGLELSAGSLNLDAPLVLEVTRVGAETALARIIRLVEQAQARRAPIQGLADRVAGRFCYGVIALALATFLFWWLFGASQWPQVMQASAPGMPQGHLMTSGHAMHHGGLGSGATSPVGLALQLSIAVLVVACPCALGLATPTVITVATGLAAQRGWLFRGGDVIETAAGLDHVVFDKTGTLTLGRPLVTSVWAKDAALLLQLAASLEQSSRHPLAHALLQEAQRRDLTLLEPVQVTTVSGQGLVGEVEGWPQPIRVGRPDWLGSFGVALSDEARTWLAQADGSVVAVAHGSALLGLVQIEDQLRADVVPALERLRQQGLALAIFSGDREPAVRALGQQLGFEAADLGWQMLPEQKLQRLEELRQRGRVAMVGDGINDAPALAAADLGIAIGTGTQIAQDTAGMVLMGDRLDNLPEALTLARRTLAKVRQNLFWAFGYNLIALPLAAGALLPSQGVLLSPPLAALLMAISSITVVLNALLLRVA</sequence>
<dbReference type="PROSITE" id="PS01047">
    <property type="entry name" value="HMA_1"/>
    <property type="match status" value="1"/>
</dbReference>
<keyword evidence="7" id="KW-1278">Translocase</keyword>
<feature type="domain" description="HMA" evidence="11">
    <location>
        <begin position="6"/>
        <end position="72"/>
    </location>
</feature>
<evidence type="ECO:0000256" key="7">
    <source>
        <dbReference type="ARBA" id="ARBA00022967"/>
    </source>
</evidence>
<dbReference type="InterPro" id="IPR023299">
    <property type="entry name" value="ATPase_P-typ_cyto_dom_N"/>
</dbReference>
<protein>
    <submittedName>
        <fullName evidence="12">P-type ATPase transporter for copper</fullName>
    </submittedName>
</protein>
<evidence type="ECO:0000256" key="2">
    <source>
        <dbReference type="ARBA" id="ARBA00006024"/>
    </source>
</evidence>
<keyword evidence="9 10" id="KW-0472">Membrane</keyword>
<evidence type="ECO:0000256" key="3">
    <source>
        <dbReference type="ARBA" id="ARBA00022692"/>
    </source>
</evidence>
<feature type="transmembrane region" description="Helical" evidence="10">
    <location>
        <begin position="750"/>
        <end position="768"/>
    </location>
</feature>
<evidence type="ECO:0000256" key="1">
    <source>
        <dbReference type="ARBA" id="ARBA00004651"/>
    </source>
</evidence>
<comment type="similarity">
    <text evidence="2 10">Belongs to the cation transport ATPase (P-type) (TC 3.A.3) family. Type IB subfamily.</text>
</comment>
<evidence type="ECO:0000256" key="10">
    <source>
        <dbReference type="RuleBase" id="RU362081"/>
    </source>
</evidence>
<keyword evidence="5 10" id="KW-0547">Nucleotide-binding</keyword>
<evidence type="ECO:0000256" key="8">
    <source>
        <dbReference type="ARBA" id="ARBA00022989"/>
    </source>
</evidence>
<evidence type="ECO:0000256" key="4">
    <source>
        <dbReference type="ARBA" id="ARBA00022723"/>
    </source>
</evidence>
<dbReference type="InterPro" id="IPR018303">
    <property type="entry name" value="ATPase_P-typ_P_site"/>
</dbReference>
<dbReference type="InterPro" id="IPR036163">
    <property type="entry name" value="HMA_dom_sf"/>
</dbReference>
<feature type="transmembrane region" description="Helical" evidence="10">
    <location>
        <begin position="164"/>
        <end position="184"/>
    </location>
</feature>
<dbReference type="InterPro" id="IPR017969">
    <property type="entry name" value="Heavy-metal-associated_CS"/>
</dbReference>
<keyword evidence="3 10" id="KW-0812">Transmembrane</keyword>
<dbReference type="PRINTS" id="PR00119">
    <property type="entry name" value="CATATPASE"/>
</dbReference>
<dbReference type="GO" id="GO:0016887">
    <property type="term" value="F:ATP hydrolysis activity"/>
    <property type="evidence" value="ECO:0007669"/>
    <property type="project" value="InterPro"/>
</dbReference>
<dbReference type="Pfam" id="PF00122">
    <property type="entry name" value="E1-E2_ATPase"/>
    <property type="match status" value="1"/>
</dbReference>
<evidence type="ECO:0000313" key="13">
    <source>
        <dbReference type="Proteomes" id="UP000001422"/>
    </source>
</evidence>
<reference evidence="12 13" key="1">
    <citation type="journal article" date="2003" name="Nature">
        <title>The genome of a motile marine Synechococcus.</title>
        <authorList>
            <person name="Palenik B."/>
            <person name="Brahamsha B."/>
            <person name="Larimer F."/>
            <person name="Land M."/>
            <person name="Hauser L."/>
            <person name="Chain P."/>
            <person name="Lamerdin J."/>
            <person name="Regala W."/>
            <person name="Allen E.A."/>
            <person name="McCarren J."/>
            <person name="Paulsen I."/>
            <person name="Dufresne A."/>
            <person name="Partensky F."/>
            <person name="Webb E."/>
            <person name="Waterbury J."/>
        </authorList>
    </citation>
    <scope>NUCLEOTIDE SEQUENCE [LARGE SCALE GENOMIC DNA]</scope>
    <source>
        <strain evidence="12 13">WH8102</strain>
    </source>
</reference>
<dbReference type="SUPFAM" id="SSF81665">
    <property type="entry name" value="Calcium ATPase, transmembrane domain M"/>
    <property type="match status" value="1"/>
</dbReference>
<evidence type="ECO:0000259" key="11">
    <source>
        <dbReference type="PROSITE" id="PS50846"/>
    </source>
</evidence>
<dbReference type="Pfam" id="PF00403">
    <property type="entry name" value="HMA"/>
    <property type="match status" value="1"/>
</dbReference>
<dbReference type="SUPFAM" id="SSF81653">
    <property type="entry name" value="Calcium ATPase, transduction domain A"/>
    <property type="match status" value="1"/>
</dbReference>
<dbReference type="EMBL" id="BX569695">
    <property type="protein sequence ID" value="CAE08754.1"/>
    <property type="molecule type" value="Genomic_DNA"/>
</dbReference>
<feature type="transmembrane region" description="Helical" evidence="10">
    <location>
        <begin position="413"/>
        <end position="440"/>
    </location>
</feature>
<feature type="transmembrane region" description="Helical" evidence="10">
    <location>
        <begin position="719"/>
        <end position="738"/>
    </location>
</feature>
<dbReference type="GO" id="GO:0005886">
    <property type="term" value="C:plasma membrane"/>
    <property type="evidence" value="ECO:0007669"/>
    <property type="project" value="UniProtKB-SubCell"/>
</dbReference>
<dbReference type="GO" id="GO:0055070">
    <property type="term" value="P:copper ion homeostasis"/>
    <property type="evidence" value="ECO:0007669"/>
    <property type="project" value="TreeGrafter"/>
</dbReference>
<evidence type="ECO:0000256" key="6">
    <source>
        <dbReference type="ARBA" id="ARBA00022840"/>
    </source>
</evidence>
<dbReference type="RefSeq" id="WP_011129092.1">
    <property type="nucleotide sequence ID" value="NC_005070.1"/>
</dbReference>
<dbReference type="InterPro" id="IPR006121">
    <property type="entry name" value="HMA_dom"/>
</dbReference>
<dbReference type="SUPFAM" id="SSF81660">
    <property type="entry name" value="Metal cation-transporting ATPase, ATP-binding domain N"/>
    <property type="match status" value="1"/>
</dbReference>
<evidence type="ECO:0000256" key="5">
    <source>
        <dbReference type="ARBA" id="ARBA00022741"/>
    </source>
</evidence>
<dbReference type="PROSITE" id="PS50846">
    <property type="entry name" value="HMA_2"/>
    <property type="match status" value="1"/>
</dbReference>
<dbReference type="InterPro" id="IPR027256">
    <property type="entry name" value="P-typ_ATPase_IB"/>
</dbReference>
<dbReference type="STRING" id="84588.SYNW2239"/>
<feature type="transmembrane region" description="Helical" evidence="10">
    <location>
        <begin position="346"/>
        <end position="364"/>
    </location>
</feature>
<dbReference type="FunFam" id="2.70.150.10:FF:000002">
    <property type="entry name" value="Copper-transporting ATPase 1, putative"/>
    <property type="match status" value="1"/>
</dbReference>
<dbReference type="Gene3D" id="3.30.70.100">
    <property type="match status" value="1"/>
</dbReference>
<accession>Q7U436</accession>
<dbReference type="HOGENOM" id="CLU_001771_11_2_3"/>
<name>Q7U436_PARMW</name>
<dbReference type="Gene3D" id="2.70.150.10">
    <property type="entry name" value="Calcium-transporting ATPase, cytoplasmic transduction domain A"/>
    <property type="match status" value="1"/>
</dbReference>
<evidence type="ECO:0000313" key="12">
    <source>
        <dbReference type="EMBL" id="CAE08754.1"/>
    </source>
</evidence>
<dbReference type="InterPro" id="IPR023214">
    <property type="entry name" value="HAD_sf"/>
</dbReference>
<dbReference type="Gene3D" id="3.40.50.1000">
    <property type="entry name" value="HAD superfamily/HAD-like"/>
    <property type="match status" value="1"/>
</dbReference>
<organism evidence="12 13">
    <name type="scientific">Parasynechococcus marenigrum (strain WH8102)</name>
    <dbReference type="NCBI Taxonomy" id="84588"/>
    <lineage>
        <taxon>Bacteria</taxon>
        <taxon>Bacillati</taxon>
        <taxon>Cyanobacteriota</taxon>
        <taxon>Cyanophyceae</taxon>
        <taxon>Synechococcales</taxon>
        <taxon>Prochlorococcaceae</taxon>
        <taxon>Parasynechococcus</taxon>
        <taxon>Parasynechococcus marenigrum</taxon>
    </lineage>
</organism>
<dbReference type="InterPro" id="IPR059000">
    <property type="entry name" value="ATPase_P-type_domA"/>
</dbReference>
<dbReference type="GO" id="GO:0005524">
    <property type="term" value="F:ATP binding"/>
    <property type="evidence" value="ECO:0007669"/>
    <property type="project" value="UniProtKB-UniRule"/>
</dbReference>
<keyword evidence="8 10" id="KW-1133">Transmembrane helix</keyword>
<keyword evidence="13" id="KW-1185">Reference proteome</keyword>
<keyword evidence="4 10" id="KW-0479">Metal-binding</keyword>
<dbReference type="PROSITE" id="PS00154">
    <property type="entry name" value="ATPASE_E1_E2"/>
    <property type="match status" value="1"/>
</dbReference>
<comment type="subcellular location">
    <subcellularLocation>
        <location evidence="1">Cell membrane</location>
        <topology evidence="1">Multi-pass membrane protein</topology>
    </subcellularLocation>
</comment>
<dbReference type="InterPro" id="IPR008250">
    <property type="entry name" value="ATPase_P-typ_transduc_dom_A_sf"/>
</dbReference>
<dbReference type="GO" id="GO:0043682">
    <property type="term" value="F:P-type divalent copper transporter activity"/>
    <property type="evidence" value="ECO:0007669"/>
    <property type="project" value="TreeGrafter"/>
</dbReference>
<dbReference type="NCBIfam" id="TIGR01494">
    <property type="entry name" value="ATPase_P-type"/>
    <property type="match status" value="1"/>
</dbReference>
<dbReference type="KEGG" id="syw:SYNW2239"/>
<feature type="transmembrane region" description="Helical" evidence="10">
    <location>
        <begin position="96"/>
        <end position="114"/>
    </location>
</feature>
<gene>
    <name evidence="12" type="ordered locus">SYNW2239</name>
</gene>
<keyword evidence="10" id="KW-1003">Cell membrane</keyword>
<dbReference type="CDD" id="cd00371">
    <property type="entry name" value="HMA"/>
    <property type="match status" value="1"/>
</dbReference>
<dbReference type="InterPro" id="IPR001757">
    <property type="entry name" value="P_typ_ATPase"/>
</dbReference>
<dbReference type="Pfam" id="PF00702">
    <property type="entry name" value="Hydrolase"/>
    <property type="match status" value="1"/>
</dbReference>
<dbReference type="PANTHER" id="PTHR43520">
    <property type="entry name" value="ATP7, ISOFORM B"/>
    <property type="match status" value="1"/>
</dbReference>
<feature type="transmembrane region" description="Helical" evidence="10">
    <location>
        <begin position="120"/>
        <end position="143"/>
    </location>
</feature>
<proteinExistence type="inferred from homology"/>
<dbReference type="Gene3D" id="3.40.1110.10">
    <property type="entry name" value="Calcium-transporting ATPase, cytoplasmic domain N"/>
    <property type="match status" value="1"/>
</dbReference>
<dbReference type="InterPro" id="IPR036412">
    <property type="entry name" value="HAD-like_sf"/>
</dbReference>
<dbReference type="PANTHER" id="PTHR43520:SF8">
    <property type="entry name" value="P-TYPE CU(+) TRANSPORTER"/>
    <property type="match status" value="1"/>
</dbReference>
<dbReference type="Proteomes" id="UP000001422">
    <property type="component" value="Chromosome"/>
</dbReference>
<dbReference type="eggNOG" id="COG2217">
    <property type="taxonomic scope" value="Bacteria"/>
</dbReference>
<dbReference type="InterPro" id="IPR023298">
    <property type="entry name" value="ATPase_P-typ_TM_dom_sf"/>
</dbReference>
<dbReference type="SUPFAM" id="SSF55008">
    <property type="entry name" value="HMA, heavy metal-associated domain"/>
    <property type="match status" value="1"/>
</dbReference>
<keyword evidence="6 10" id="KW-0067">ATP-binding</keyword>
<evidence type="ECO:0000256" key="9">
    <source>
        <dbReference type="ARBA" id="ARBA00023136"/>
    </source>
</evidence>
<dbReference type="NCBIfam" id="TIGR01525">
    <property type="entry name" value="ATPase-IB_hvy"/>
    <property type="match status" value="1"/>
</dbReference>
<dbReference type="AlphaFoldDB" id="Q7U436"/>
<feature type="transmembrane region" description="Helical" evidence="10">
    <location>
        <begin position="190"/>
        <end position="207"/>
    </location>
</feature>
<dbReference type="GO" id="GO:0005507">
    <property type="term" value="F:copper ion binding"/>
    <property type="evidence" value="ECO:0007669"/>
    <property type="project" value="TreeGrafter"/>
</dbReference>